<dbReference type="PANTHER" id="PTHR33112">
    <property type="entry name" value="DOMAIN PROTEIN, PUTATIVE-RELATED"/>
    <property type="match status" value="1"/>
</dbReference>
<dbReference type="Proteomes" id="UP001281614">
    <property type="component" value="Unassembled WGS sequence"/>
</dbReference>
<name>A0AAE0CYK5_COLKA</name>
<dbReference type="InterPro" id="IPR010730">
    <property type="entry name" value="HET"/>
</dbReference>
<proteinExistence type="predicted"/>
<comment type="caution">
    <text evidence="2">The sequence shown here is derived from an EMBL/GenBank/DDBJ whole genome shotgun (WGS) entry which is preliminary data.</text>
</comment>
<protein>
    <submittedName>
        <fullName evidence="2">Heterokaryon incompatibility protein</fullName>
    </submittedName>
</protein>
<feature type="domain" description="Heterokaryon incompatibility" evidence="1">
    <location>
        <begin position="143"/>
        <end position="294"/>
    </location>
</feature>
<evidence type="ECO:0000259" key="1">
    <source>
        <dbReference type="Pfam" id="PF06985"/>
    </source>
</evidence>
<reference evidence="2" key="1">
    <citation type="submission" date="2023-02" db="EMBL/GenBank/DDBJ databases">
        <title>Colletotrichum kahawae CIFC_Que2 genome sequencing and assembly.</title>
        <authorList>
            <person name="Baroncelli R."/>
        </authorList>
    </citation>
    <scope>NUCLEOTIDE SEQUENCE</scope>
    <source>
        <strain evidence="2">CIFC_Que2</strain>
    </source>
</reference>
<evidence type="ECO:0000313" key="2">
    <source>
        <dbReference type="EMBL" id="KAK2730351.1"/>
    </source>
</evidence>
<accession>A0AAE0CYK5</accession>
<sequence>MAANADPLQPGERALTYVRNLPGLVGLPENFYYTISVRYISDGGNPEAYSGPPGCCTFTLRPAEIHSPQARKIESQSTNVDEVFALASAWIKNCLEIHDQCDLGIGQSFTLPTRLIDCGDPESSSTQSCRLIETQQTPAAGPYMTLSHCWGKAHCLKLTQSNLAQLLAAIPTSTLPPLYQDAITITRSLGVRYLWIDSICIIQDEPQQTDWKKEVTRMGDVYANSMCNISALDCQDASYPIFRDRSAAALNSPVVETDVHGNGQTAHYLTRDDYAWHYEVVRSTVNSRAWVFQERLLSPRILNFGKNEVYWECRCLEASETRPRGFPGTSERRPFKGIIGPVGSPRLPLIPGWNDIVRTYTTAAITFPEDRPIAISGIAKMAARWYDDEYVAGLWRSNLANDLLWARSDNPASVPGGSAVKQGYTGPSWSWTSCTGPVEFFGNEFGDDMAKSVLFLVGETHMEGVGGDNINCGQGSWLSLWGQLKRMTSINVPGKPWWECDVSIGGKHIAVDPEDYMIETRFFCSGRRTRPDGSSLLYAGPPTPRARRGRIGVAGVFSGEVMDAIVNSSEDAGSLPCLEEKDGKQCIKVF</sequence>
<organism evidence="2 3">
    <name type="scientific">Colletotrichum kahawae</name>
    <name type="common">Coffee berry disease fungus</name>
    <dbReference type="NCBI Taxonomy" id="34407"/>
    <lineage>
        <taxon>Eukaryota</taxon>
        <taxon>Fungi</taxon>
        <taxon>Dikarya</taxon>
        <taxon>Ascomycota</taxon>
        <taxon>Pezizomycotina</taxon>
        <taxon>Sordariomycetes</taxon>
        <taxon>Hypocreomycetidae</taxon>
        <taxon>Glomerellales</taxon>
        <taxon>Glomerellaceae</taxon>
        <taxon>Colletotrichum</taxon>
        <taxon>Colletotrichum gloeosporioides species complex</taxon>
    </lineage>
</organism>
<evidence type="ECO:0000313" key="3">
    <source>
        <dbReference type="Proteomes" id="UP001281614"/>
    </source>
</evidence>
<keyword evidence="3" id="KW-1185">Reference proteome</keyword>
<gene>
    <name evidence="2" type="ORF">CKAH01_09598</name>
</gene>
<dbReference type="PANTHER" id="PTHR33112:SF11">
    <property type="entry name" value="HETEROKARYON INCOMPATIBILITY DOMAIN-CONTAINING PROTEIN"/>
    <property type="match status" value="1"/>
</dbReference>
<dbReference type="Pfam" id="PF06985">
    <property type="entry name" value="HET"/>
    <property type="match status" value="1"/>
</dbReference>
<dbReference type="AlphaFoldDB" id="A0AAE0CYK5"/>
<dbReference type="EMBL" id="VYYT01000677">
    <property type="protein sequence ID" value="KAK2730351.1"/>
    <property type="molecule type" value="Genomic_DNA"/>
</dbReference>